<evidence type="ECO:0000313" key="5">
    <source>
        <dbReference type="Proteomes" id="UP000006976"/>
    </source>
</evidence>
<keyword evidence="8" id="KW-1185">Reference proteome</keyword>
<evidence type="ECO:0000313" key="8">
    <source>
        <dbReference type="Proteomes" id="UP000596196"/>
    </source>
</evidence>
<sequence>MEKHWTTFSFLATSNTVMLAGEMDFLHTFDREDDHSSSKFTMKWSKWSDSCKLEEEAPNERQKIILTNPIKAWVVQCRKCNVKNHFKKTEPRQLVITPALSTSQSRESNK</sequence>
<accession>J8FM17</accession>
<dbReference type="EMBL" id="CP065877">
    <property type="protein sequence ID" value="QQA15446.1"/>
    <property type="molecule type" value="Genomic_DNA"/>
</dbReference>
<evidence type="ECO:0000313" key="1">
    <source>
        <dbReference type="EMBL" id="EJR44524.1"/>
    </source>
</evidence>
<reference evidence="3 7" key="2">
    <citation type="submission" date="2016-10" db="EMBL/GenBank/DDBJ databases">
        <title>Genome Sequence of Bacillus weihenstephanensis GM6LP.</title>
        <authorList>
            <person name="Poehlein A."/>
            <person name="Wemheuer F."/>
            <person name="Hollensteiner J."/>
            <person name="Wemheuer B."/>
        </authorList>
    </citation>
    <scope>NUCLEOTIDE SEQUENCE [LARGE SCALE GENOMIC DNA]</scope>
    <source>
        <strain evidence="3 7">GM6LP</strain>
    </source>
</reference>
<dbReference type="EMBL" id="MKZQ01000019">
    <property type="protein sequence ID" value="PJN71835.1"/>
    <property type="molecule type" value="Genomic_DNA"/>
</dbReference>
<evidence type="ECO:0000313" key="3">
    <source>
        <dbReference type="EMBL" id="PJN71835.1"/>
    </source>
</evidence>
<dbReference type="EMBL" id="MUAI01000072">
    <property type="protein sequence ID" value="OOR02934.1"/>
    <property type="molecule type" value="Genomic_DNA"/>
</dbReference>
<dbReference type="OMA" id="WSESCRL"/>
<evidence type="ECO:0000313" key="6">
    <source>
        <dbReference type="Proteomes" id="UP000190696"/>
    </source>
</evidence>
<dbReference type="RefSeq" id="WP_000410949.1">
    <property type="nucleotide sequence ID" value="NZ_CM000719.1"/>
</dbReference>
<accession>A0A084IWX6</accession>
<evidence type="ECO:0000313" key="2">
    <source>
        <dbReference type="EMBL" id="OOR02934.1"/>
    </source>
</evidence>
<protein>
    <recommendedName>
        <fullName evidence="9">Group-specific protein</fullName>
    </recommendedName>
</protein>
<gene>
    <name evidence="3" type="ORF">BACWE_12320</name>
    <name evidence="2" type="ORF">BW900_29680</name>
    <name evidence="4" type="ORF">I6G81_24080</name>
    <name evidence="1" type="ORF">III_00682</name>
</gene>
<dbReference type="GeneID" id="66265624"/>
<dbReference type="KEGG" id="bmyo:BG05_1216"/>
<dbReference type="Proteomes" id="UP000190696">
    <property type="component" value="Unassembled WGS sequence"/>
</dbReference>
<dbReference type="Proteomes" id="UP000236165">
    <property type="component" value="Unassembled WGS sequence"/>
</dbReference>
<organism evidence="2 6">
    <name type="scientific">Bacillus mycoides</name>
    <dbReference type="NCBI Taxonomy" id="1405"/>
    <lineage>
        <taxon>Bacteria</taxon>
        <taxon>Bacillati</taxon>
        <taxon>Bacillota</taxon>
        <taxon>Bacilli</taxon>
        <taxon>Bacillales</taxon>
        <taxon>Bacillaceae</taxon>
        <taxon>Bacillus</taxon>
        <taxon>Bacillus cereus group</taxon>
    </lineage>
</organism>
<reference evidence="1 5" key="1">
    <citation type="submission" date="2012-04" db="EMBL/GenBank/DDBJ databases">
        <title>The Genome Sequence of Bacillus cereus VD078.</title>
        <authorList>
            <consortium name="The Broad Institute Genome Sequencing Platform"/>
            <consortium name="The Broad Institute Genome Sequencing Center for Infectious Disease"/>
            <person name="Feldgarden M."/>
            <person name="Van der Auwera G.A."/>
            <person name="Mahillon J."/>
            <person name="Duprez V."/>
            <person name="Timmery S."/>
            <person name="Mattelet C."/>
            <person name="Dierick K."/>
            <person name="Sun M."/>
            <person name="Yu Z."/>
            <person name="Zhu L."/>
            <person name="Hu X."/>
            <person name="Shank E.B."/>
            <person name="Swiecicka I."/>
            <person name="Hansen B.M."/>
            <person name="Andrup L."/>
            <person name="Young S.K."/>
            <person name="Zeng Q."/>
            <person name="Gargeya S."/>
            <person name="Fitzgerald M."/>
            <person name="Haas B."/>
            <person name="Abouelleil A."/>
            <person name="Alvarado L."/>
            <person name="Arachchi H.M."/>
            <person name="Berlin A."/>
            <person name="Chapman S.B."/>
            <person name="Goldberg J."/>
            <person name="Griggs A."/>
            <person name="Gujja S."/>
            <person name="Hansen M."/>
            <person name="Howarth C."/>
            <person name="Imamovic A."/>
            <person name="Larimer J."/>
            <person name="McCowen C."/>
            <person name="Montmayeur A."/>
            <person name="Murphy C."/>
            <person name="Neiman D."/>
            <person name="Pearson M."/>
            <person name="Priest M."/>
            <person name="Roberts A."/>
            <person name="Saif S."/>
            <person name="Shea T."/>
            <person name="Sisk P."/>
            <person name="Sykes S."/>
            <person name="Wortman J."/>
            <person name="Nusbaum C."/>
            <person name="Birren B."/>
        </authorList>
    </citation>
    <scope>NUCLEOTIDE SEQUENCE [LARGE SCALE GENOMIC DNA]</scope>
    <source>
        <strain evidence="1 5">VD078</strain>
    </source>
</reference>
<evidence type="ECO:0000313" key="4">
    <source>
        <dbReference type="EMBL" id="QQA15446.1"/>
    </source>
</evidence>
<dbReference type="Proteomes" id="UP000006976">
    <property type="component" value="Unassembled WGS sequence"/>
</dbReference>
<name>A0A084IWX6_BACMY</name>
<dbReference type="EMBL" id="AHEV01000005">
    <property type="protein sequence ID" value="EJR44524.1"/>
    <property type="molecule type" value="Genomic_DNA"/>
</dbReference>
<accession>A0A0B5SGP7</accession>
<evidence type="ECO:0000313" key="7">
    <source>
        <dbReference type="Proteomes" id="UP000236165"/>
    </source>
</evidence>
<dbReference type="Proteomes" id="UP000596196">
    <property type="component" value="Chromosome"/>
</dbReference>
<evidence type="ECO:0008006" key="9">
    <source>
        <dbReference type="Google" id="ProtNLM"/>
    </source>
</evidence>
<dbReference type="AlphaFoldDB" id="A0A084IWX6"/>
<proteinExistence type="predicted"/>
<reference evidence="2 6" key="3">
    <citation type="submission" date="2017-01" db="EMBL/GenBank/DDBJ databases">
        <title>Bacillus cereus isolates.</title>
        <authorList>
            <person name="Beno S.M."/>
        </authorList>
    </citation>
    <scope>NUCLEOTIDE SEQUENCE [LARGE SCALE GENOMIC DNA]</scope>
    <source>
        <strain evidence="2 6">FSL W7-1108</strain>
    </source>
</reference>
<reference evidence="4 8" key="4">
    <citation type="submission" date="2020-12" db="EMBL/GenBank/DDBJ databases">
        <title>FDA dAtabase for Regulatory Grade micrObial Sequences (FDA-ARGOS): Supporting development and validation of Infectious Disease Dx tests.</title>
        <authorList>
            <person name="Nelson B."/>
            <person name="Plummer A."/>
            <person name="Tallon L."/>
            <person name="Sadzewicz L."/>
            <person name="Zhao X."/>
            <person name="Boylan J."/>
            <person name="Ott S."/>
            <person name="Bowen H."/>
            <person name="Vavikolanu K."/>
            <person name="Mehta A."/>
            <person name="Aluvathingal J."/>
            <person name="Nadendla S."/>
            <person name="Myers T."/>
            <person name="Yan Y."/>
            <person name="Sichtig H."/>
        </authorList>
    </citation>
    <scope>NUCLEOTIDE SEQUENCE [LARGE SCALE GENOMIC DNA]</scope>
    <source>
        <strain evidence="4 8">FDAARGOS_924</strain>
    </source>
</reference>